<gene>
    <name evidence="1" type="ORF">CELE_F52E10.4</name>
    <name evidence="1 3" type="ORF">F52E10.4</name>
</gene>
<dbReference type="Proteomes" id="UP000001940">
    <property type="component" value="Chromosome X"/>
</dbReference>
<evidence type="ECO:0000313" key="1">
    <source>
        <dbReference type="EMBL" id="CTQ87061.1"/>
    </source>
</evidence>
<dbReference type="AGR" id="WB:WBGene00009935"/>
<dbReference type="ExpressionAtlas" id="A0A0K3ATA5">
    <property type="expression patterns" value="baseline and differential"/>
</dbReference>
<protein>
    <submittedName>
        <fullName evidence="1">Protein phosphatase 1 regulatory subunit 1B</fullName>
    </submittedName>
</protein>
<proteinExistence type="predicted"/>
<reference evidence="1 2" key="1">
    <citation type="journal article" date="1998" name="Science">
        <title>Genome sequence of the nematode C. elegans: a platform for investigating biology.</title>
        <authorList>
            <consortium name="The C. elegans sequencing consortium"/>
            <person name="Sulson J.E."/>
            <person name="Waterston R."/>
        </authorList>
    </citation>
    <scope>NUCLEOTIDE SEQUENCE [LARGE SCALE GENOMIC DNA]</scope>
    <source>
        <strain evidence="1 2">Bristol N2</strain>
    </source>
</reference>
<dbReference type="AlphaFoldDB" id="A0A0K3ATA5"/>
<keyword evidence="2" id="KW-1185">Reference proteome</keyword>
<organism evidence="1 2">
    <name type="scientific">Caenorhabditis elegans</name>
    <dbReference type="NCBI Taxonomy" id="6239"/>
    <lineage>
        <taxon>Eukaryota</taxon>
        <taxon>Metazoa</taxon>
        <taxon>Ecdysozoa</taxon>
        <taxon>Nematoda</taxon>
        <taxon>Chromadorea</taxon>
        <taxon>Rhabditida</taxon>
        <taxon>Rhabditina</taxon>
        <taxon>Rhabditomorpha</taxon>
        <taxon>Rhabditoidea</taxon>
        <taxon>Rhabditidae</taxon>
        <taxon>Peloderinae</taxon>
        <taxon>Caenorhabditis</taxon>
    </lineage>
</organism>
<dbReference type="GeneID" id="181702"/>
<sequence>MFYRDDTEVVKVLRAKQF</sequence>
<evidence type="ECO:0000313" key="2">
    <source>
        <dbReference type="Proteomes" id="UP000001940"/>
    </source>
</evidence>
<dbReference type="EMBL" id="BX284606">
    <property type="protein sequence ID" value="CTQ87061.1"/>
    <property type="molecule type" value="Genomic_DNA"/>
</dbReference>
<dbReference type="WormBase" id="F52E10.4d">
    <property type="protein sequence ID" value="CE50390"/>
    <property type="gene ID" value="WBGene00009935"/>
</dbReference>
<dbReference type="RefSeq" id="NP_001300350.1">
    <property type="nucleotide sequence ID" value="NM_001313421.1"/>
</dbReference>
<name>A0A0K3ATA5_CAEEL</name>
<dbReference type="CTD" id="181702"/>
<evidence type="ECO:0000313" key="3">
    <source>
        <dbReference type="WormBase" id="F52E10.4d"/>
    </source>
</evidence>
<dbReference type="Bgee" id="WBGene00009935">
    <property type="expression patterns" value="Expressed in larva and 3 other cell types or tissues"/>
</dbReference>
<dbReference type="OrthoDB" id="10473733at2759"/>
<accession>A0A0K3ATA5</accession>